<dbReference type="GO" id="GO:0003714">
    <property type="term" value="F:transcription corepressor activity"/>
    <property type="evidence" value="ECO:0007669"/>
    <property type="project" value="InterPro"/>
</dbReference>
<dbReference type="GO" id="GO:0005783">
    <property type="term" value="C:endoplasmic reticulum"/>
    <property type="evidence" value="ECO:0007669"/>
    <property type="project" value="TreeGrafter"/>
</dbReference>
<dbReference type="PANTHER" id="PTHR38406">
    <property type="entry name" value="TRANSCRIPTIONAL REPRESSOR OPI1"/>
    <property type="match status" value="1"/>
</dbReference>
<feature type="region of interest" description="Disordered" evidence="1">
    <location>
        <begin position="195"/>
        <end position="229"/>
    </location>
</feature>
<feature type="region of interest" description="Disordered" evidence="1">
    <location>
        <begin position="142"/>
        <end position="167"/>
    </location>
</feature>
<gene>
    <name evidence="2" type="ORF">BN1723_008158</name>
</gene>
<feature type="region of interest" description="Disordered" evidence="1">
    <location>
        <begin position="1"/>
        <end position="123"/>
    </location>
</feature>
<feature type="compositionally biased region" description="Pro residues" evidence="1">
    <location>
        <begin position="77"/>
        <end position="90"/>
    </location>
</feature>
<dbReference type="Pfam" id="PF08618">
    <property type="entry name" value="Opi1"/>
    <property type="match status" value="2"/>
</dbReference>
<reference evidence="3" key="1">
    <citation type="submission" date="2015-05" db="EMBL/GenBank/DDBJ databases">
        <authorList>
            <person name="Fogelqvist Johan"/>
        </authorList>
    </citation>
    <scope>NUCLEOTIDE SEQUENCE [LARGE SCALE GENOMIC DNA]</scope>
</reference>
<feature type="region of interest" description="Disordered" evidence="1">
    <location>
        <begin position="403"/>
        <end position="423"/>
    </location>
</feature>
<dbReference type="EMBL" id="CVQI01037828">
    <property type="protein sequence ID" value="CRK48711.1"/>
    <property type="molecule type" value="Genomic_DNA"/>
</dbReference>
<dbReference type="GO" id="GO:0030968">
    <property type="term" value="P:endoplasmic reticulum unfolded protein response"/>
    <property type="evidence" value="ECO:0007669"/>
    <property type="project" value="TreeGrafter"/>
</dbReference>
<evidence type="ECO:0000256" key="1">
    <source>
        <dbReference type="SAM" id="MobiDB-lite"/>
    </source>
</evidence>
<feature type="compositionally biased region" description="Basic and acidic residues" evidence="1">
    <location>
        <begin position="10"/>
        <end position="27"/>
    </location>
</feature>
<proteinExistence type="predicted"/>
<dbReference type="InterPro" id="IPR013927">
    <property type="entry name" value="TF_Opi1_Ccg-8"/>
</dbReference>
<protein>
    <recommendedName>
        <fullName evidence="4">Clock-controlled protein 8</fullName>
    </recommendedName>
</protein>
<dbReference type="AlphaFoldDB" id="A0A0G4NQQ6"/>
<evidence type="ECO:0000313" key="3">
    <source>
        <dbReference type="Proteomes" id="UP000045706"/>
    </source>
</evidence>
<name>A0A0G4NQQ6_VERLO</name>
<feature type="compositionally biased region" description="Basic and acidic residues" evidence="1">
    <location>
        <begin position="574"/>
        <end position="586"/>
    </location>
</feature>
<accession>A0A0G4NQQ6</accession>
<dbReference type="PANTHER" id="PTHR38406:SF1">
    <property type="entry name" value="TRANSCRIPTIONAL REPRESSOR OPI1"/>
    <property type="match status" value="1"/>
</dbReference>
<feature type="compositionally biased region" description="Polar residues" evidence="1">
    <location>
        <begin position="199"/>
        <end position="208"/>
    </location>
</feature>
<feature type="compositionally biased region" description="Low complexity" evidence="1">
    <location>
        <begin position="91"/>
        <end position="120"/>
    </location>
</feature>
<feature type="region of interest" description="Disordered" evidence="1">
    <location>
        <begin position="555"/>
        <end position="586"/>
    </location>
</feature>
<organism evidence="2 3">
    <name type="scientific">Verticillium longisporum</name>
    <name type="common">Verticillium dahliae var. longisporum</name>
    <dbReference type="NCBI Taxonomy" id="100787"/>
    <lineage>
        <taxon>Eukaryota</taxon>
        <taxon>Fungi</taxon>
        <taxon>Dikarya</taxon>
        <taxon>Ascomycota</taxon>
        <taxon>Pezizomycotina</taxon>
        <taxon>Sordariomycetes</taxon>
        <taxon>Hypocreomycetidae</taxon>
        <taxon>Glomerellales</taxon>
        <taxon>Plectosphaerellaceae</taxon>
        <taxon>Verticillium</taxon>
    </lineage>
</organism>
<evidence type="ECO:0000313" key="2">
    <source>
        <dbReference type="EMBL" id="CRK48711.1"/>
    </source>
</evidence>
<feature type="compositionally biased region" description="Polar residues" evidence="1">
    <location>
        <begin position="150"/>
        <end position="163"/>
    </location>
</feature>
<dbReference type="GO" id="GO:0008654">
    <property type="term" value="P:phospholipid biosynthetic process"/>
    <property type="evidence" value="ECO:0007669"/>
    <property type="project" value="TreeGrafter"/>
</dbReference>
<sequence>MDPNHMLPRPGERQRPSSKQNRFDPTRDLSSPPSYAPPSYQNHPQSRAELLPPILPPAAVHHDPASNKLPSLSSLTGPPPPSRNPPPIPTSRPSTSISISSSATTKTAPAPQEPAAPAITHWPSMNPFTTYYTPSHVQQAVQSPAKMDVDTTSSAGNSHTGTTPDRLYDARSVSVSLDDPEVRLAAEALGDLRADFVNSPPSRSTPLPTGSPALSLAARSSTNTQSPQQEPLFSLLTTSHPLLATTIEGATSAYNNSKNFSPRFKTSAEYVEGYLTPIANTPEVRLAAEALGDLRADFVNSPPTRSTPLPTGSPALSLAARSNTNTQSPQQEPLFSLLTTSHPLLATTIEGATSAYNNSKNFSPRFKTSAEYVEGYLTPIANTVGSVGRVTGVEGGVRWFLGEGRRPSDLEAGQGSSNKRRKVRGDDMVGVVVDPAAHILAAAAVAEQESNRDSYLFKHDRRLSRASTIDTLPAYDESRSPAYTEDDKQNAQRGSAAEARKSRLVISTSGLAVSMSKESLRSLKYCLRWLRLANDHIGGVVGHLKTTLEQYDKAAGPGQEVKAEQSPDGETMEVDGRTSNDTEHQEDPTVLAARITALKADILKNLQAAIETVSKYAGGALPENARVLVHRQITSLPQRFRYASMVEQQQNQEGGERQQEEMTREGANRVLVLAKEGLDMITQVSGVIDGTIVSAEEWCDRLGSKRKDEGSVLPEAHVPVGDVKAA</sequence>
<dbReference type="Proteomes" id="UP000045706">
    <property type="component" value="Unassembled WGS sequence"/>
</dbReference>
<feature type="region of interest" description="Disordered" evidence="1">
    <location>
        <begin position="474"/>
        <end position="500"/>
    </location>
</feature>
<feature type="compositionally biased region" description="Low complexity" evidence="1">
    <location>
        <begin position="30"/>
        <end position="40"/>
    </location>
</feature>
<feature type="compositionally biased region" description="Polar residues" evidence="1">
    <location>
        <begin position="218"/>
        <end position="229"/>
    </location>
</feature>
<dbReference type="GO" id="GO:0005634">
    <property type="term" value="C:nucleus"/>
    <property type="evidence" value="ECO:0007669"/>
    <property type="project" value="TreeGrafter"/>
</dbReference>
<evidence type="ECO:0008006" key="4">
    <source>
        <dbReference type="Google" id="ProtNLM"/>
    </source>
</evidence>
<dbReference type="GO" id="GO:0006357">
    <property type="term" value="P:regulation of transcription by RNA polymerase II"/>
    <property type="evidence" value="ECO:0007669"/>
    <property type="project" value="TreeGrafter"/>
</dbReference>